<dbReference type="Pfam" id="PF00419">
    <property type="entry name" value="Fimbrial"/>
    <property type="match status" value="1"/>
</dbReference>
<evidence type="ECO:0000313" key="4">
    <source>
        <dbReference type="Proteomes" id="UP000381260"/>
    </source>
</evidence>
<dbReference type="InterPro" id="IPR008966">
    <property type="entry name" value="Adhesion_dom_sf"/>
</dbReference>
<protein>
    <submittedName>
        <fullName evidence="3">Fimbrial protein</fullName>
    </submittedName>
</protein>
<organism evidence="3 4">
    <name type="scientific">Serratia proteamaculans</name>
    <dbReference type="NCBI Taxonomy" id="28151"/>
    <lineage>
        <taxon>Bacteria</taxon>
        <taxon>Pseudomonadati</taxon>
        <taxon>Pseudomonadota</taxon>
        <taxon>Gammaproteobacteria</taxon>
        <taxon>Enterobacterales</taxon>
        <taxon>Yersiniaceae</taxon>
        <taxon>Serratia</taxon>
    </lineage>
</organism>
<evidence type="ECO:0000256" key="1">
    <source>
        <dbReference type="SAM" id="SignalP"/>
    </source>
</evidence>
<dbReference type="AlphaFoldDB" id="A0A5Q2VIL9"/>
<evidence type="ECO:0000313" key="3">
    <source>
        <dbReference type="EMBL" id="QGH63263.1"/>
    </source>
</evidence>
<dbReference type="GO" id="GO:0043709">
    <property type="term" value="P:cell adhesion involved in single-species biofilm formation"/>
    <property type="evidence" value="ECO:0007669"/>
    <property type="project" value="TreeGrafter"/>
</dbReference>
<feature type="domain" description="Fimbrial-type adhesion" evidence="2">
    <location>
        <begin position="29"/>
        <end position="181"/>
    </location>
</feature>
<accession>A0A5Q2VIL9</accession>
<proteinExistence type="predicted"/>
<dbReference type="Proteomes" id="UP000381260">
    <property type="component" value="Chromosome"/>
</dbReference>
<name>A0A5Q2VIL9_SERPR</name>
<keyword evidence="1" id="KW-0732">Signal</keyword>
<dbReference type="SUPFAM" id="SSF49401">
    <property type="entry name" value="Bacterial adhesins"/>
    <property type="match status" value="1"/>
</dbReference>
<dbReference type="PANTHER" id="PTHR33420">
    <property type="entry name" value="FIMBRIAL SUBUNIT ELFA-RELATED"/>
    <property type="match status" value="1"/>
</dbReference>
<dbReference type="EMBL" id="CP045913">
    <property type="protein sequence ID" value="QGH63263.1"/>
    <property type="molecule type" value="Genomic_DNA"/>
</dbReference>
<dbReference type="GO" id="GO:0009289">
    <property type="term" value="C:pilus"/>
    <property type="evidence" value="ECO:0007669"/>
    <property type="project" value="InterPro"/>
</dbReference>
<dbReference type="InterPro" id="IPR050263">
    <property type="entry name" value="Bact_Fimbrial_Adh_Pro"/>
</dbReference>
<dbReference type="InterPro" id="IPR000259">
    <property type="entry name" value="Adhesion_dom_fimbrial"/>
</dbReference>
<gene>
    <name evidence="3" type="ORF">GHV41_21540</name>
</gene>
<dbReference type="PANTHER" id="PTHR33420:SF26">
    <property type="entry name" value="FIMBRIAL SUBUNIT"/>
    <property type="match status" value="1"/>
</dbReference>
<feature type="signal peptide" evidence="1">
    <location>
        <begin position="1"/>
        <end position="23"/>
    </location>
</feature>
<dbReference type="RefSeq" id="WP_153860024.1">
    <property type="nucleotide sequence ID" value="NZ_CP045913.1"/>
</dbReference>
<reference evidence="3 4" key="1">
    <citation type="submission" date="2019-11" db="EMBL/GenBank/DDBJ databases">
        <title>The Phosphoenolpyruvate Phosphotransferase System Regulates Serratia proteamaculans 336X Biofilm Formation and Wheat Roots colonization.</title>
        <authorList>
            <person name="Liu F."/>
        </authorList>
    </citation>
    <scope>NUCLEOTIDE SEQUENCE [LARGE SCALE GENOMIC DNA]</scope>
    <source>
        <strain evidence="3 4">336X</strain>
    </source>
</reference>
<feature type="chain" id="PRO_5024306345" evidence="1">
    <location>
        <begin position="24"/>
        <end position="182"/>
    </location>
</feature>
<dbReference type="InterPro" id="IPR036937">
    <property type="entry name" value="Adhesion_dom_fimbrial_sf"/>
</dbReference>
<evidence type="ECO:0000259" key="2">
    <source>
        <dbReference type="Pfam" id="PF00419"/>
    </source>
</evidence>
<dbReference type="Gene3D" id="2.60.40.1090">
    <property type="entry name" value="Fimbrial-type adhesion domain"/>
    <property type="match status" value="1"/>
</dbReference>
<sequence length="182" mass="18078">MKKTLLATSLAVTAFLSASSAFAADGIVNFTGSITDTACKVDMGASSTLAVPMGKISTTSFSGAGSTAAASKFSLQLKSCPAATTATVKFDGIAANGDDKVLALTAGTGIATGVGVQITDKDGNAVPLQGNSGSYDLKAGDANDPLKDVTNNLDFTARYIATAATVTAGTANATANFTINYN</sequence>